<dbReference type="PANTHER" id="PTHR13271">
    <property type="entry name" value="UNCHARACTERIZED PUTATIVE METHYLTRANSFERASE"/>
    <property type="match status" value="1"/>
</dbReference>
<dbReference type="InterPro" id="IPR050600">
    <property type="entry name" value="SETD3_SETD6_MTase"/>
</dbReference>
<dbReference type="Gene3D" id="3.90.1410.10">
    <property type="entry name" value="set domain protein methyltransferase, domain 1"/>
    <property type="match status" value="1"/>
</dbReference>
<dbReference type="InterPro" id="IPR046341">
    <property type="entry name" value="SET_dom_sf"/>
</dbReference>
<protein>
    <recommendedName>
        <fullName evidence="3">SET domain-containing protein</fullName>
    </recommendedName>
</protein>
<reference evidence="1" key="1">
    <citation type="submission" date="2023-11" db="EMBL/GenBank/DDBJ databases">
        <authorList>
            <person name="Alioto T."/>
            <person name="Alioto T."/>
            <person name="Gomez Garrido J."/>
        </authorList>
    </citation>
    <scope>NUCLEOTIDE SEQUENCE</scope>
</reference>
<evidence type="ECO:0000313" key="2">
    <source>
        <dbReference type="Proteomes" id="UP001296104"/>
    </source>
</evidence>
<dbReference type="EMBL" id="CAVMBE010000064">
    <property type="protein sequence ID" value="CAK4032491.1"/>
    <property type="molecule type" value="Genomic_DNA"/>
</dbReference>
<gene>
    <name evidence="1" type="ORF">LECACI_7A007649</name>
</gene>
<dbReference type="GO" id="GO:0016279">
    <property type="term" value="F:protein-lysine N-methyltransferase activity"/>
    <property type="evidence" value="ECO:0007669"/>
    <property type="project" value="TreeGrafter"/>
</dbReference>
<evidence type="ECO:0000313" key="1">
    <source>
        <dbReference type="EMBL" id="CAK4032491.1"/>
    </source>
</evidence>
<proteinExistence type="predicted"/>
<dbReference type="PANTHER" id="PTHR13271:SF76">
    <property type="entry name" value="SET DOMAIN-CONTAINING PROTEIN 8"/>
    <property type="match status" value="1"/>
</dbReference>
<sequence length="499" mass="55967">MIVRRGKQEGWLHLDVDAVQKWAAASGIKFTNASPTFIPGRGIGLLADHDIRSEPAEKPCQILELAEDLVLSIDAVKQHASFDKDFRELLESLGEFGTTPRGSILSFLLFQATISCPNLSERVGVHTAFTDYVKTLPCEILPTFWTSEELQLLVGTTLAPAVSSKLKSLQREYDLLYSSAANTRWFKLVEPFLDLDDWMQVDAMFRSRALDFYGSCMIPGMDLASHAAGDRTSAFYDRNEGSYFLRLMEGKELKQGDEICITYGDEKGACEMLFSYGFIEEQMDTAETLFLSLMIPDSDVSKSAKMKVADCAPGFKIIDVCGEPVPAEKRSHQNEETGGDIDWSGDFIWLLCVGSEDGLEFELARTVDGQEELQATFNGQELKRGASDLHRHLVQSQLWPVYRLRAMVILQQRVFDQLQVLYGSQDAVEATPHGDGTGIREPQYQQALKLRSLEFELLNKAYEDFEKQKIELAETSIVQQYLTSMGTSNTVDEPVEDFS</sequence>
<dbReference type="SUPFAM" id="SSF82199">
    <property type="entry name" value="SET domain"/>
    <property type="match status" value="1"/>
</dbReference>
<comment type="caution">
    <text evidence="1">The sequence shown here is derived from an EMBL/GenBank/DDBJ whole genome shotgun (WGS) entry which is preliminary data.</text>
</comment>
<keyword evidence="2" id="KW-1185">Reference proteome</keyword>
<dbReference type="GO" id="GO:0005634">
    <property type="term" value="C:nucleus"/>
    <property type="evidence" value="ECO:0007669"/>
    <property type="project" value="TreeGrafter"/>
</dbReference>
<accession>A0AAI8Z4U2</accession>
<evidence type="ECO:0008006" key="3">
    <source>
        <dbReference type="Google" id="ProtNLM"/>
    </source>
</evidence>
<dbReference type="Proteomes" id="UP001296104">
    <property type="component" value="Unassembled WGS sequence"/>
</dbReference>
<organism evidence="1 2">
    <name type="scientific">Lecanosticta acicola</name>
    <dbReference type="NCBI Taxonomy" id="111012"/>
    <lineage>
        <taxon>Eukaryota</taxon>
        <taxon>Fungi</taxon>
        <taxon>Dikarya</taxon>
        <taxon>Ascomycota</taxon>
        <taxon>Pezizomycotina</taxon>
        <taxon>Dothideomycetes</taxon>
        <taxon>Dothideomycetidae</taxon>
        <taxon>Mycosphaerellales</taxon>
        <taxon>Mycosphaerellaceae</taxon>
        <taxon>Lecanosticta</taxon>
    </lineage>
</organism>
<dbReference type="AlphaFoldDB" id="A0AAI8Z4U2"/>
<dbReference type="CDD" id="cd10527">
    <property type="entry name" value="SET_LSMT"/>
    <property type="match status" value="1"/>
</dbReference>
<name>A0AAI8Z4U2_9PEZI</name>